<dbReference type="InterPro" id="IPR008928">
    <property type="entry name" value="6-hairpin_glycosidase_sf"/>
</dbReference>
<dbReference type="PANTHER" id="PTHR31084:SF0">
    <property type="entry name" value="ALPHA-L-FUCOSIDASE 2"/>
    <property type="match status" value="1"/>
</dbReference>
<dbReference type="Pfam" id="PF21307">
    <property type="entry name" value="Glyco_hydro_95_C"/>
    <property type="match status" value="1"/>
</dbReference>
<dbReference type="InterPro" id="IPR054363">
    <property type="entry name" value="GH95_cat"/>
</dbReference>
<accession>A0A2D0N3U7</accession>
<dbReference type="EMBL" id="PDUD01000040">
    <property type="protein sequence ID" value="PHN02433.1"/>
    <property type="molecule type" value="Genomic_DNA"/>
</dbReference>
<feature type="chain" id="PRO_5012316383" evidence="1">
    <location>
        <begin position="20"/>
        <end position="762"/>
    </location>
</feature>
<dbReference type="AlphaFoldDB" id="A0A2D0N3U7"/>
<organism evidence="5 6">
    <name type="scientific">Flavilitoribacter nigricans (strain ATCC 23147 / DSM 23189 / NBRC 102662 / NCIMB 1420 / SS-2)</name>
    <name type="common">Lewinella nigricans</name>
    <dbReference type="NCBI Taxonomy" id="1122177"/>
    <lineage>
        <taxon>Bacteria</taxon>
        <taxon>Pseudomonadati</taxon>
        <taxon>Bacteroidota</taxon>
        <taxon>Saprospiria</taxon>
        <taxon>Saprospirales</taxon>
        <taxon>Lewinellaceae</taxon>
        <taxon>Flavilitoribacter</taxon>
    </lineage>
</organism>
<protein>
    <submittedName>
        <fullName evidence="5">Alpha-L-fucosidase</fullName>
    </submittedName>
</protein>
<sequence length="762" mass="85714">MKKYTIFFLALLFVGLLSAQDLVLEYDEPALKWTEALPVGNGRLGAMIYGGVEEEIIQFNEETLWTGGPHDYANEGAHEYLDEIRQLLWAGKQDEAEDLATEHFMSDPMRLKAYQPFGDLVLYFNHIAPAMNYSRKLDLANAIAEVSYKADGANFKREVIASFPDQLIAIHLTADQADALNFSFSLDSKHHLKSISTDFDRQILDVKVFDGEMEGKAMLMVKTDGIISPSYHGISVHSATEATLYLAAHTNFVNYKDLSRPASRYIDRSFRKFTELSFAEIKEKHLEDYHELFDRFRIDLDQTENSKLTTDERIFSFWKQPDDPQLLALYVQYARYLAIASSRPGTQPANLQGIWNDRLEPSWDSKWTTNINCEMNYWPVEMTNLPECHEPLFQLIEECAETGAVVAKEHYDADGWVLHHNTDIWRAAAPVNASNHGIWVSGGAWLSHHLWEHFLFTQDTAFLREKYPLIKGAALFFKDFLVEDPKTGYLISTPSNSPEIGGLVAGPTMDHQIVRSLFAITSEAAGILQTDAGLARELNDMRKKIAPNQIGKHGQLQEWMQDIDDPGEKHRHVSHLWGLYPGKEISPQQTPELAKAAQQSLAFRGDEGTGWSLAWKINFWSRLLDGDHAFDLIHLLLSPAETEGRTTRGGSYPNLFDAHPPFQIDGNFGGAAGILELMLQSHLGWIDLLPALPAALKNGSIAGICARGGFELDLSWSNGQLDEVRVLSKAGKPCTLKYGDREITFDTQAGTNYTLNGNLEMQ</sequence>
<evidence type="ECO:0000259" key="3">
    <source>
        <dbReference type="Pfam" id="PF21307"/>
    </source>
</evidence>
<dbReference type="GO" id="GO:0004560">
    <property type="term" value="F:alpha-L-fucosidase activity"/>
    <property type="evidence" value="ECO:0007669"/>
    <property type="project" value="InterPro"/>
</dbReference>
<keyword evidence="1" id="KW-0732">Signal</keyword>
<evidence type="ECO:0000259" key="2">
    <source>
        <dbReference type="Pfam" id="PF14498"/>
    </source>
</evidence>
<feature type="signal peptide" evidence="1">
    <location>
        <begin position="1"/>
        <end position="19"/>
    </location>
</feature>
<feature type="domain" description="Alpha fucosidase A-like C-terminal" evidence="3">
    <location>
        <begin position="680"/>
        <end position="746"/>
    </location>
</feature>
<feature type="domain" description="Glycosyl hydrolase family 95 N-terminal" evidence="2">
    <location>
        <begin position="24"/>
        <end position="254"/>
    </location>
</feature>
<dbReference type="InterPro" id="IPR049053">
    <property type="entry name" value="AFCA-like_C"/>
</dbReference>
<dbReference type="InterPro" id="IPR016518">
    <property type="entry name" value="Alpha-L-fucosidase"/>
</dbReference>
<feature type="domain" description="Glycosyl hydrolase family 95 catalytic" evidence="4">
    <location>
        <begin position="277"/>
        <end position="677"/>
    </location>
</feature>
<dbReference type="PANTHER" id="PTHR31084">
    <property type="entry name" value="ALPHA-L-FUCOSIDASE 2"/>
    <property type="match status" value="1"/>
</dbReference>
<dbReference type="Pfam" id="PF14498">
    <property type="entry name" value="Glyco_hyd_65N_2"/>
    <property type="match status" value="1"/>
</dbReference>
<proteinExistence type="predicted"/>
<evidence type="ECO:0000313" key="5">
    <source>
        <dbReference type="EMBL" id="PHN02433.1"/>
    </source>
</evidence>
<gene>
    <name evidence="5" type="ORF">CRP01_32135</name>
</gene>
<dbReference type="Proteomes" id="UP000223913">
    <property type="component" value="Unassembled WGS sequence"/>
</dbReference>
<dbReference type="GO" id="GO:0005975">
    <property type="term" value="P:carbohydrate metabolic process"/>
    <property type="evidence" value="ECO:0007669"/>
    <property type="project" value="InterPro"/>
</dbReference>
<dbReference type="PIRSF" id="PIRSF007663">
    <property type="entry name" value="UCP007663"/>
    <property type="match status" value="1"/>
</dbReference>
<dbReference type="OrthoDB" id="9802600at2"/>
<name>A0A2D0N3U7_FLAN2</name>
<dbReference type="Pfam" id="PF22124">
    <property type="entry name" value="Glyco_hydro_95_cat"/>
    <property type="match status" value="1"/>
</dbReference>
<comment type="caution">
    <text evidence="5">The sequence shown here is derived from an EMBL/GenBank/DDBJ whole genome shotgun (WGS) entry which is preliminary data.</text>
</comment>
<evidence type="ECO:0000259" key="4">
    <source>
        <dbReference type="Pfam" id="PF22124"/>
    </source>
</evidence>
<dbReference type="Gene3D" id="1.50.10.10">
    <property type="match status" value="1"/>
</dbReference>
<dbReference type="SUPFAM" id="SSF48208">
    <property type="entry name" value="Six-hairpin glycosidases"/>
    <property type="match status" value="1"/>
</dbReference>
<dbReference type="InterPro" id="IPR027414">
    <property type="entry name" value="GH95_N_dom"/>
</dbReference>
<dbReference type="InterPro" id="IPR012341">
    <property type="entry name" value="6hp_glycosidase-like_sf"/>
</dbReference>
<evidence type="ECO:0000313" key="6">
    <source>
        <dbReference type="Proteomes" id="UP000223913"/>
    </source>
</evidence>
<evidence type="ECO:0000256" key="1">
    <source>
        <dbReference type="SAM" id="SignalP"/>
    </source>
</evidence>
<dbReference type="RefSeq" id="WP_099154179.1">
    <property type="nucleotide sequence ID" value="NZ_PDUD01000040.1"/>
</dbReference>
<keyword evidence="6" id="KW-1185">Reference proteome</keyword>
<reference evidence="5 6" key="1">
    <citation type="submission" date="2017-10" db="EMBL/GenBank/DDBJ databases">
        <title>The draft genome sequence of Lewinella nigricans NBRC 102662.</title>
        <authorList>
            <person name="Wang K."/>
        </authorList>
    </citation>
    <scope>NUCLEOTIDE SEQUENCE [LARGE SCALE GENOMIC DNA]</scope>
    <source>
        <strain evidence="5 6">NBRC 102662</strain>
    </source>
</reference>